<dbReference type="AlphaFoldDB" id="A0A0F5JY13"/>
<dbReference type="Pfam" id="PF01266">
    <property type="entry name" value="DAO"/>
    <property type="match status" value="1"/>
</dbReference>
<dbReference type="Gene3D" id="3.30.9.10">
    <property type="entry name" value="D-Amino Acid Oxidase, subunit A, domain 2"/>
    <property type="match status" value="1"/>
</dbReference>
<dbReference type="Proteomes" id="UP000033618">
    <property type="component" value="Unassembled WGS sequence"/>
</dbReference>
<dbReference type="Gene3D" id="3.50.50.60">
    <property type="entry name" value="FAD/NAD(P)-binding domain"/>
    <property type="match status" value="1"/>
</dbReference>
<evidence type="ECO:0000313" key="3">
    <source>
        <dbReference type="EMBL" id="KKB62172.1"/>
    </source>
</evidence>
<evidence type="ECO:0000259" key="2">
    <source>
        <dbReference type="Pfam" id="PF01266"/>
    </source>
</evidence>
<protein>
    <submittedName>
        <fullName evidence="3">Amino acid dehydrogenase</fullName>
    </submittedName>
</protein>
<keyword evidence="1" id="KW-0560">Oxidoreductase</keyword>
<proteinExistence type="predicted"/>
<dbReference type="PANTHER" id="PTHR13847:SF289">
    <property type="entry name" value="GLYCINE OXIDASE"/>
    <property type="match status" value="1"/>
</dbReference>
<dbReference type="PRINTS" id="PR00420">
    <property type="entry name" value="RNGMNOXGNASE"/>
</dbReference>
<keyword evidence="4" id="KW-1185">Reference proteome</keyword>
<dbReference type="OrthoDB" id="18526at2"/>
<evidence type="ECO:0000256" key="1">
    <source>
        <dbReference type="ARBA" id="ARBA00023002"/>
    </source>
</evidence>
<dbReference type="GO" id="GO:0005737">
    <property type="term" value="C:cytoplasm"/>
    <property type="evidence" value="ECO:0007669"/>
    <property type="project" value="TreeGrafter"/>
</dbReference>
<dbReference type="InterPro" id="IPR006076">
    <property type="entry name" value="FAD-dep_OxRdtase"/>
</dbReference>
<reference evidence="3 4" key="1">
    <citation type="submission" date="2015-03" db="EMBL/GenBank/DDBJ databases">
        <title>Draft Genome Sequence of Burkholderia andropogonis type strain ICMP2807, isolated from Sorghum bicolor.</title>
        <authorList>
            <person name="Lopes-Santos L."/>
            <person name="Castro D.B."/>
            <person name="Ottoboni L.M."/>
            <person name="Park D."/>
            <person name="Weirc B.S."/>
            <person name="Destefano S.A."/>
        </authorList>
    </citation>
    <scope>NUCLEOTIDE SEQUENCE [LARGE SCALE GENOMIC DNA]</scope>
    <source>
        <strain evidence="3 4">ICMP2807</strain>
    </source>
</reference>
<accession>A0A0F5JY13</accession>
<name>A0A0F5JY13_9BURK</name>
<dbReference type="EMBL" id="LAQU01000023">
    <property type="protein sequence ID" value="KKB62172.1"/>
    <property type="molecule type" value="Genomic_DNA"/>
</dbReference>
<feature type="domain" description="FAD dependent oxidoreductase" evidence="2">
    <location>
        <begin position="4"/>
        <end position="392"/>
    </location>
</feature>
<comment type="caution">
    <text evidence="3">The sequence shown here is derived from an EMBL/GenBank/DDBJ whole genome shotgun (WGS) entry which is preliminary data.</text>
</comment>
<dbReference type="RefSeq" id="WP_046153626.1">
    <property type="nucleotide sequence ID" value="NZ_CADFGU010000015.1"/>
</dbReference>
<dbReference type="GO" id="GO:0016491">
    <property type="term" value="F:oxidoreductase activity"/>
    <property type="evidence" value="ECO:0007669"/>
    <property type="project" value="UniProtKB-KW"/>
</dbReference>
<dbReference type="STRING" id="28092.WM40_18625"/>
<evidence type="ECO:0000313" key="4">
    <source>
        <dbReference type="Proteomes" id="UP000033618"/>
    </source>
</evidence>
<sequence length="413" mass="45197">MEHDIVIVGAGMVGVCCALELQRRGARVTLIDRRAPGLETSFGNAGCFARSSIVPFNNPMLRHALPKLLRNNTPQFRYRPAYLLREARWALSFLAHSRTRIFTETATALDQLIQLSTREHLRMMADAGITGRLRENGWLFLYRSEAGYASSAFSQKVYREFGIDIESVDAAGVQALEPSLAPLFPRGLWIKDSRSVDNPGAVVAAYAALFQARGGRIEQADVTAVQRQGRQWCVTADARHWQAAHVVVALGPWAKALFARIGLTVPMAFERGYHRHFGAQPGATLHRPIYDTAAGYVMAPMEMGLRLSSGVELNECDAPARPVQMALIETSAREAFPLGEALQSAPWMGRRPTLPDSRPMIGAVPGRDGLWCAFGHQHIGFSTGTGTAILLGALMHGETPPINATPFAPSRFL</sequence>
<organism evidence="3 4">
    <name type="scientific">Robbsia andropogonis</name>
    <dbReference type="NCBI Taxonomy" id="28092"/>
    <lineage>
        <taxon>Bacteria</taxon>
        <taxon>Pseudomonadati</taxon>
        <taxon>Pseudomonadota</taxon>
        <taxon>Betaproteobacteria</taxon>
        <taxon>Burkholderiales</taxon>
        <taxon>Burkholderiaceae</taxon>
        <taxon>Robbsia</taxon>
    </lineage>
</organism>
<dbReference type="SUPFAM" id="SSF54373">
    <property type="entry name" value="FAD-linked reductases, C-terminal domain"/>
    <property type="match status" value="1"/>
</dbReference>
<dbReference type="PANTHER" id="PTHR13847">
    <property type="entry name" value="SARCOSINE DEHYDROGENASE-RELATED"/>
    <property type="match status" value="1"/>
</dbReference>
<dbReference type="PATRIC" id="fig|28092.6.peg.4368"/>
<dbReference type="SUPFAM" id="SSF51905">
    <property type="entry name" value="FAD/NAD(P)-binding domain"/>
    <property type="match status" value="1"/>
</dbReference>
<dbReference type="InterPro" id="IPR036188">
    <property type="entry name" value="FAD/NAD-bd_sf"/>
</dbReference>
<gene>
    <name evidence="3" type="ORF">WM40_18625</name>
</gene>